<keyword evidence="1" id="KW-0805">Transcription regulation</keyword>
<evidence type="ECO:0000313" key="6">
    <source>
        <dbReference type="EMBL" id="MBC3765567.1"/>
    </source>
</evidence>
<dbReference type="EMBL" id="JACNEP010000004">
    <property type="protein sequence ID" value="MBC3765567.1"/>
    <property type="molecule type" value="Genomic_DNA"/>
</dbReference>
<dbReference type="SUPFAM" id="SSF51182">
    <property type="entry name" value="RmlC-like cupins"/>
    <property type="match status" value="1"/>
</dbReference>
<organism evidence="6 7">
    <name type="scientific">Neptunicella marina</name>
    <dbReference type="NCBI Taxonomy" id="2125989"/>
    <lineage>
        <taxon>Bacteria</taxon>
        <taxon>Pseudomonadati</taxon>
        <taxon>Pseudomonadota</taxon>
        <taxon>Gammaproteobacteria</taxon>
        <taxon>Alteromonadales</taxon>
        <taxon>Alteromonadaceae</taxon>
        <taxon>Neptunicella</taxon>
    </lineage>
</organism>
<dbReference type="Proteomes" id="UP000601768">
    <property type="component" value="Unassembled WGS sequence"/>
</dbReference>
<evidence type="ECO:0000256" key="1">
    <source>
        <dbReference type="ARBA" id="ARBA00023015"/>
    </source>
</evidence>
<name>A0A8J6ITL4_9ALTE</name>
<feature type="domain" description="HTH araC/xylS-type" evidence="5">
    <location>
        <begin position="162"/>
        <end position="258"/>
    </location>
</feature>
<comment type="caution">
    <text evidence="6">The sequence shown here is derived from an EMBL/GenBank/DDBJ whole genome shotgun (WGS) entry which is preliminary data.</text>
</comment>
<dbReference type="InterPro" id="IPR020449">
    <property type="entry name" value="Tscrpt_reg_AraC-type_HTH"/>
</dbReference>
<dbReference type="Gene3D" id="2.60.120.10">
    <property type="entry name" value="Jelly Rolls"/>
    <property type="match status" value="1"/>
</dbReference>
<dbReference type="AlphaFoldDB" id="A0A8J6ITL4"/>
<evidence type="ECO:0000256" key="2">
    <source>
        <dbReference type="ARBA" id="ARBA00023125"/>
    </source>
</evidence>
<keyword evidence="2" id="KW-0238">DNA-binding</keyword>
<dbReference type="InterPro" id="IPR011051">
    <property type="entry name" value="RmlC_Cupin_sf"/>
</dbReference>
<sequence>MAIQRISHSVTPVLLNRDRDLCVVNVQQDSPRNTPPHHHKLGQLFASRTGALAITSEQQQWVMPAGYAVWVPPNCTHGVSSVGVFNGWSLYVSYQASTGLSDKIRVIKVSELLLAIVNKLQDAYHTLPLAHYQPLAQVAINEITQADTQKFHLAMPQSPAMQQLTDEILNHPAIRYPIEHWAAKLAMSARSFARHFHKQTGLPFATWCHQARMLLALQLLPHHSVKQVALELGYDNNSSFSHSFNKQFGISPSAYQQQS</sequence>
<dbReference type="PANTHER" id="PTHR11019:SF199">
    <property type="entry name" value="HTH-TYPE TRANSCRIPTIONAL REGULATOR NIMR"/>
    <property type="match status" value="1"/>
</dbReference>
<accession>A0A8J6ITL4</accession>
<dbReference type="InterPro" id="IPR009057">
    <property type="entry name" value="Homeodomain-like_sf"/>
</dbReference>
<dbReference type="PRINTS" id="PR00032">
    <property type="entry name" value="HTHARAC"/>
</dbReference>
<dbReference type="GO" id="GO:0003700">
    <property type="term" value="F:DNA-binding transcription factor activity"/>
    <property type="evidence" value="ECO:0007669"/>
    <property type="project" value="InterPro"/>
</dbReference>
<reference evidence="6" key="2">
    <citation type="submission" date="2020-08" db="EMBL/GenBank/DDBJ databases">
        <authorList>
            <person name="Lai Q."/>
        </authorList>
    </citation>
    <scope>NUCLEOTIDE SEQUENCE</scope>
    <source>
        <strain evidence="6">S27-2</strain>
    </source>
</reference>
<reference evidence="6" key="1">
    <citation type="journal article" date="2018" name="Int. J. Syst. Evol. Microbiol.">
        <title>Neptunicella marina gen. nov., sp. nov., isolated from surface seawater.</title>
        <authorList>
            <person name="Liu X."/>
            <person name="Lai Q."/>
            <person name="Du Y."/>
            <person name="Zhang X."/>
            <person name="Liu Z."/>
            <person name="Sun F."/>
            <person name="Shao Z."/>
        </authorList>
    </citation>
    <scope>NUCLEOTIDE SEQUENCE</scope>
    <source>
        <strain evidence="6">S27-2</strain>
    </source>
</reference>
<dbReference type="InterPro" id="IPR018062">
    <property type="entry name" value="HTH_AraC-typ_CS"/>
</dbReference>
<dbReference type="InterPro" id="IPR014710">
    <property type="entry name" value="RmlC-like_jellyroll"/>
</dbReference>
<evidence type="ECO:0000256" key="4">
    <source>
        <dbReference type="ARBA" id="ARBA00023163"/>
    </source>
</evidence>
<dbReference type="SMART" id="SM00342">
    <property type="entry name" value="HTH_ARAC"/>
    <property type="match status" value="1"/>
</dbReference>
<dbReference type="Pfam" id="PF02311">
    <property type="entry name" value="AraC_binding"/>
    <property type="match status" value="1"/>
</dbReference>
<dbReference type="CDD" id="cd06124">
    <property type="entry name" value="cupin_NimR-like_N"/>
    <property type="match status" value="1"/>
</dbReference>
<gene>
    <name evidence="6" type="ORF">H8B19_06740</name>
</gene>
<dbReference type="SUPFAM" id="SSF46689">
    <property type="entry name" value="Homeodomain-like"/>
    <property type="match status" value="1"/>
</dbReference>
<dbReference type="InterPro" id="IPR018060">
    <property type="entry name" value="HTH_AraC"/>
</dbReference>
<protein>
    <submittedName>
        <fullName evidence="6">Helix-turn-helix transcriptional regulator</fullName>
    </submittedName>
</protein>
<dbReference type="PROSITE" id="PS01124">
    <property type="entry name" value="HTH_ARAC_FAMILY_2"/>
    <property type="match status" value="1"/>
</dbReference>
<keyword evidence="3" id="KW-0010">Activator</keyword>
<dbReference type="PROSITE" id="PS00041">
    <property type="entry name" value="HTH_ARAC_FAMILY_1"/>
    <property type="match status" value="1"/>
</dbReference>
<evidence type="ECO:0000259" key="5">
    <source>
        <dbReference type="PROSITE" id="PS01124"/>
    </source>
</evidence>
<keyword evidence="7" id="KW-1185">Reference proteome</keyword>
<keyword evidence="4" id="KW-0804">Transcription</keyword>
<dbReference type="Gene3D" id="1.10.10.60">
    <property type="entry name" value="Homeodomain-like"/>
    <property type="match status" value="1"/>
</dbReference>
<dbReference type="InterPro" id="IPR003313">
    <property type="entry name" value="AraC-bd"/>
</dbReference>
<proteinExistence type="predicted"/>
<dbReference type="Pfam" id="PF12833">
    <property type="entry name" value="HTH_18"/>
    <property type="match status" value="1"/>
</dbReference>
<dbReference type="PANTHER" id="PTHR11019">
    <property type="entry name" value="HTH-TYPE TRANSCRIPTIONAL REGULATOR NIMR"/>
    <property type="match status" value="1"/>
</dbReference>
<dbReference type="GO" id="GO:0043565">
    <property type="term" value="F:sequence-specific DNA binding"/>
    <property type="evidence" value="ECO:0007669"/>
    <property type="project" value="InterPro"/>
</dbReference>
<dbReference type="RefSeq" id="WP_186506038.1">
    <property type="nucleotide sequence ID" value="NZ_JACNEP010000004.1"/>
</dbReference>
<evidence type="ECO:0000313" key="7">
    <source>
        <dbReference type="Proteomes" id="UP000601768"/>
    </source>
</evidence>
<evidence type="ECO:0000256" key="3">
    <source>
        <dbReference type="ARBA" id="ARBA00023159"/>
    </source>
</evidence>